<evidence type="ECO:0000259" key="16">
    <source>
        <dbReference type="PROSITE" id="PS51068"/>
    </source>
</evidence>
<comment type="similarity">
    <text evidence="2">Belongs to the FPG family.</text>
</comment>
<reference evidence="17 18" key="1">
    <citation type="submission" date="2018-09" db="EMBL/GenBank/DDBJ databases">
        <title>Complete genome sequence of Euzebya sp. DY32-46 isolated from seawater of Pacific Ocean.</title>
        <authorList>
            <person name="Xu L."/>
            <person name="Wu Y.-H."/>
            <person name="Xu X.-W."/>
        </authorList>
    </citation>
    <scope>NUCLEOTIDE SEQUENCE [LARGE SCALE GENOMIC DNA]</scope>
    <source>
        <strain evidence="17 18">DY32-46</strain>
    </source>
</reference>
<evidence type="ECO:0000256" key="11">
    <source>
        <dbReference type="ARBA" id="ARBA00023268"/>
    </source>
</evidence>
<evidence type="ECO:0000256" key="1">
    <source>
        <dbReference type="ARBA" id="ARBA00001668"/>
    </source>
</evidence>
<evidence type="ECO:0000256" key="6">
    <source>
        <dbReference type="ARBA" id="ARBA00022801"/>
    </source>
</evidence>
<dbReference type="SMART" id="SM01232">
    <property type="entry name" value="H2TH"/>
    <property type="match status" value="1"/>
</dbReference>
<dbReference type="Gene3D" id="1.10.8.50">
    <property type="match status" value="1"/>
</dbReference>
<dbReference type="GO" id="GO:0006284">
    <property type="term" value="P:base-excision repair"/>
    <property type="evidence" value="ECO:0007669"/>
    <property type="project" value="InterPro"/>
</dbReference>
<evidence type="ECO:0000259" key="15">
    <source>
        <dbReference type="PROSITE" id="PS51066"/>
    </source>
</evidence>
<evidence type="ECO:0000256" key="7">
    <source>
        <dbReference type="ARBA" id="ARBA00022833"/>
    </source>
</evidence>
<dbReference type="SUPFAM" id="SSF81624">
    <property type="entry name" value="N-terminal domain of MutM-like DNA repair proteins"/>
    <property type="match status" value="1"/>
</dbReference>
<evidence type="ECO:0000313" key="18">
    <source>
        <dbReference type="Proteomes" id="UP000264006"/>
    </source>
</evidence>
<dbReference type="EMBL" id="CP031165">
    <property type="protein sequence ID" value="AXV08560.1"/>
    <property type="molecule type" value="Genomic_DNA"/>
</dbReference>
<dbReference type="PANTHER" id="PTHR22993:SF9">
    <property type="entry name" value="FORMAMIDOPYRIMIDINE-DNA GLYCOSYLASE"/>
    <property type="match status" value="1"/>
</dbReference>
<feature type="region of interest" description="Disordered" evidence="14">
    <location>
        <begin position="272"/>
        <end position="292"/>
    </location>
</feature>
<evidence type="ECO:0000256" key="13">
    <source>
        <dbReference type="PROSITE-ProRule" id="PRU00391"/>
    </source>
</evidence>
<evidence type="ECO:0000256" key="10">
    <source>
        <dbReference type="ARBA" id="ARBA00023239"/>
    </source>
</evidence>
<keyword evidence="7" id="KW-0862">Zinc</keyword>
<feature type="region of interest" description="Disordered" evidence="14">
    <location>
        <begin position="214"/>
        <end position="238"/>
    </location>
</feature>
<keyword evidence="8" id="KW-0238">DNA-binding</keyword>
<dbReference type="InterPro" id="IPR012319">
    <property type="entry name" value="FPG_cat"/>
</dbReference>
<accession>A0A346Y263</accession>
<keyword evidence="5 13" id="KW-0863">Zinc-finger</keyword>
<protein>
    <submittedName>
        <fullName evidence="17">Formamidopyrimidine-DNA glycosylase</fullName>
    </submittedName>
</protein>
<feature type="domain" description="Formamidopyrimidine-DNA glycosylase catalytic" evidence="16">
    <location>
        <begin position="2"/>
        <end position="166"/>
    </location>
</feature>
<dbReference type="InterPro" id="IPR010979">
    <property type="entry name" value="Ribosomal_uS13-like_H2TH"/>
</dbReference>
<evidence type="ECO:0000256" key="5">
    <source>
        <dbReference type="ARBA" id="ARBA00022771"/>
    </source>
</evidence>
<dbReference type="RefSeq" id="WP_114592886.1">
    <property type="nucleotide sequence ID" value="NZ_CP031165.1"/>
</dbReference>
<feature type="domain" description="FPG-type" evidence="15">
    <location>
        <begin position="229"/>
        <end position="263"/>
    </location>
</feature>
<evidence type="ECO:0000256" key="12">
    <source>
        <dbReference type="ARBA" id="ARBA00023295"/>
    </source>
</evidence>
<proteinExistence type="inferred from homology"/>
<comment type="catalytic activity">
    <reaction evidence="1">
        <text>Hydrolysis of DNA containing ring-opened 7-methylguanine residues, releasing 2,6-diamino-4-hydroxy-5-(N-methyl)formamidopyrimidine.</text>
        <dbReference type="EC" id="3.2.2.23"/>
    </reaction>
</comment>
<dbReference type="SUPFAM" id="SSF46946">
    <property type="entry name" value="S13-like H2TH domain"/>
    <property type="match status" value="1"/>
</dbReference>
<dbReference type="AlphaFoldDB" id="A0A346Y263"/>
<dbReference type="GO" id="GO:0008534">
    <property type="term" value="F:oxidized purine nucleobase lesion DNA N-glycosylase activity"/>
    <property type="evidence" value="ECO:0007669"/>
    <property type="project" value="UniProtKB-EC"/>
</dbReference>
<dbReference type="GO" id="GO:0003684">
    <property type="term" value="F:damaged DNA binding"/>
    <property type="evidence" value="ECO:0007669"/>
    <property type="project" value="InterPro"/>
</dbReference>
<dbReference type="GO" id="GO:0003906">
    <property type="term" value="F:DNA-(apurinic or apyrimidinic site) endonuclease activity"/>
    <property type="evidence" value="ECO:0007669"/>
    <property type="project" value="InterPro"/>
</dbReference>
<name>A0A346Y263_9ACTN</name>
<sequence>MPELPEVRAHAERMTAALADDVLDGVTLLGFSSLKTFDPPPDAAVGSALQRVGTRGKHLLLDFGDTTHAVHLMQGGRLRPDPKEAKKPRGGLFRWTFADGGSWLLTEAGTERKAGVWVLRGKVEGQPPLDGLGPEADTVDAEQLAAMFAAHSARVHTMLRDQRVLAGIGRMLANEICHRAKVSPFAQTSSMGAEDTERIAAAMHDAIEEALAVERERDDMSSSADRPSRVHNHTGEPCPECGDEVRAVEYKAYTVNYCATCQTDGKVLADNAMSKFGVRDAPPKKRPKRSRR</sequence>
<dbReference type="Pfam" id="PF01149">
    <property type="entry name" value="Fapy_DNA_glyco"/>
    <property type="match status" value="1"/>
</dbReference>
<gene>
    <name evidence="17" type="ORF">DVS28_a3888</name>
</gene>
<evidence type="ECO:0000256" key="2">
    <source>
        <dbReference type="ARBA" id="ARBA00009409"/>
    </source>
</evidence>
<dbReference type="InterPro" id="IPR000214">
    <property type="entry name" value="Znf_DNA_glyclase/AP_lyase"/>
</dbReference>
<keyword evidence="18" id="KW-1185">Reference proteome</keyword>
<keyword evidence="6" id="KW-0378">Hydrolase</keyword>
<keyword evidence="9" id="KW-0234">DNA repair</keyword>
<keyword evidence="4" id="KW-0227">DNA damage</keyword>
<dbReference type="SMART" id="SM00898">
    <property type="entry name" value="Fapy_DNA_glyco"/>
    <property type="match status" value="1"/>
</dbReference>
<dbReference type="Proteomes" id="UP000264006">
    <property type="component" value="Chromosome"/>
</dbReference>
<dbReference type="InterPro" id="IPR035937">
    <property type="entry name" value="FPG_N"/>
</dbReference>
<dbReference type="OrthoDB" id="9800855at2"/>
<dbReference type="GO" id="GO:0008270">
    <property type="term" value="F:zinc ion binding"/>
    <property type="evidence" value="ECO:0007669"/>
    <property type="project" value="UniProtKB-KW"/>
</dbReference>
<evidence type="ECO:0000256" key="4">
    <source>
        <dbReference type="ARBA" id="ARBA00022763"/>
    </source>
</evidence>
<dbReference type="SUPFAM" id="SSF57716">
    <property type="entry name" value="Glucocorticoid receptor-like (DNA-binding domain)"/>
    <property type="match status" value="1"/>
</dbReference>
<evidence type="ECO:0000256" key="3">
    <source>
        <dbReference type="ARBA" id="ARBA00022723"/>
    </source>
</evidence>
<dbReference type="InterPro" id="IPR015886">
    <property type="entry name" value="H2TH_FPG"/>
</dbReference>
<keyword evidence="10" id="KW-0456">Lyase</keyword>
<dbReference type="KEGG" id="euz:DVS28_a3888"/>
<dbReference type="Pfam" id="PF06831">
    <property type="entry name" value="H2TH"/>
    <property type="match status" value="1"/>
</dbReference>
<evidence type="ECO:0000256" key="8">
    <source>
        <dbReference type="ARBA" id="ARBA00023125"/>
    </source>
</evidence>
<dbReference type="PROSITE" id="PS51068">
    <property type="entry name" value="FPG_CAT"/>
    <property type="match status" value="1"/>
</dbReference>
<keyword evidence="11" id="KW-0511">Multifunctional enzyme</keyword>
<dbReference type="Gene3D" id="3.20.190.10">
    <property type="entry name" value="MutM-like, N-terminal"/>
    <property type="match status" value="1"/>
</dbReference>
<keyword evidence="3" id="KW-0479">Metal-binding</keyword>
<dbReference type="PROSITE" id="PS51066">
    <property type="entry name" value="ZF_FPG_2"/>
    <property type="match status" value="1"/>
</dbReference>
<dbReference type="GO" id="GO:0016829">
    <property type="term" value="F:lyase activity"/>
    <property type="evidence" value="ECO:0007669"/>
    <property type="project" value="UniProtKB-KW"/>
</dbReference>
<organism evidence="17 18">
    <name type="scientific">Euzebya pacifica</name>
    <dbReference type="NCBI Taxonomy" id="1608957"/>
    <lineage>
        <taxon>Bacteria</taxon>
        <taxon>Bacillati</taxon>
        <taxon>Actinomycetota</taxon>
        <taxon>Nitriliruptoria</taxon>
        <taxon>Euzebyales</taxon>
    </lineage>
</organism>
<evidence type="ECO:0000313" key="17">
    <source>
        <dbReference type="EMBL" id="AXV08560.1"/>
    </source>
</evidence>
<keyword evidence="12" id="KW-0326">Glycosidase</keyword>
<dbReference type="PANTHER" id="PTHR22993">
    <property type="entry name" value="FORMAMIDOPYRIMIDINE-DNA GLYCOSYLASE"/>
    <property type="match status" value="1"/>
</dbReference>
<evidence type="ECO:0000256" key="9">
    <source>
        <dbReference type="ARBA" id="ARBA00023204"/>
    </source>
</evidence>
<evidence type="ECO:0000256" key="14">
    <source>
        <dbReference type="SAM" id="MobiDB-lite"/>
    </source>
</evidence>